<dbReference type="Proteomes" id="UP000250321">
    <property type="component" value="Unassembled WGS sequence"/>
</dbReference>
<comment type="caution">
    <text evidence="3">The sequence shown here is derived from an EMBL/GenBank/DDBJ whole genome shotgun (WGS) entry which is preliminary data.</text>
</comment>
<sequence>MAKLFGVAVSASLFVILLLGLAYSQAETHAVITESKEANVAVTSEYGCRKIKCHWDKQRSSRILSAGRDYDDPRETPSTPGAPYGQRS</sequence>
<feature type="signal peptide" evidence="2">
    <location>
        <begin position="1"/>
        <end position="26"/>
    </location>
</feature>
<organism evidence="3 4">
    <name type="scientific">Prunus yedoensis var. nudiflora</name>
    <dbReference type="NCBI Taxonomy" id="2094558"/>
    <lineage>
        <taxon>Eukaryota</taxon>
        <taxon>Viridiplantae</taxon>
        <taxon>Streptophyta</taxon>
        <taxon>Embryophyta</taxon>
        <taxon>Tracheophyta</taxon>
        <taxon>Spermatophyta</taxon>
        <taxon>Magnoliopsida</taxon>
        <taxon>eudicotyledons</taxon>
        <taxon>Gunneridae</taxon>
        <taxon>Pentapetalae</taxon>
        <taxon>rosids</taxon>
        <taxon>fabids</taxon>
        <taxon>Rosales</taxon>
        <taxon>Rosaceae</taxon>
        <taxon>Amygdaloideae</taxon>
        <taxon>Amygdaleae</taxon>
        <taxon>Prunus</taxon>
    </lineage>
</organism>
<reference evidence="3 4" key="1">
    <citation type="submission" date="2018-02" db="EMBL/GenBank/DDBJ databases">
        <title>Draft genome of wild Prunus yedoensis var. nudiflora.</title>
        <authorList>
            <person name="Baek S."/>
            <person name="Kim J.-H."/>
            <person name="Choi K."/>
            <person name="Kim G.-B."/>
            <person name="Cho A."/>
            <person name="Jang H."/>
            <person name="Shin C.-H."/>
            <person name="Yu H.-J."/>
            <person name="Mun J.-H."/>
        </authorList>
    </citation>
    <scope>NUCLEOTIDE SEQUENCE [LARGE SCALE GENOMIC DNA]</scope>
    <source>
        <strain evidence="4">cv. Jeju island</strain>
        <tissue evidence="3">Leaf</tissue>
    </source>
</reference>
<evidence type="ECO:0000313" key="4">
    <source>
        <dbReference type="Proteomes" id="UP000250321"/>
    </source>
</evidence>
<proteinExistence type="predicted"/>
<keyword evidence="4" id="KW-1185">Reference proteome</keyword>
<dbReference type="EMBL" id="PJQY01000104">
    <property type="protein sequence ID" value="PQQ18585.1"/>
    <property type="molecule type" value="Genomic_DNA"/>
</dbReference>
<feature type="chain" id="PRO_5016449374" evidence="2">
    <location>
        <begin position="27"/>
        <end position="88"/>
    </location>
</feature>
<gene>
    <name evidence="3" type="ORF">Pyn_03248</name>
</gene>
<dbReference type="OrthoDB" id="10325812at2759"/>
<protein>
    <submittedName>
        <fullName evidence="3">Uncharacterized protein</fullName>
    </submittedName>
</protein>
<dbReference type="AlphaFoldDB" id="A0A314ZFF2"/>
<name>A0A314ZFF2_PRUYE</name>
<feature type="region of interest" description="Disordered" evidence="1">
    <location>
        <begin position="64"/>
        <end position="88"/>
    </location>
</feature>
<accession>A0A314ZFF2</accession>
<evidence type="ECO:0000256" key="2">
    <source>
        <dbReference type="SAM" id="SignalP"/>
    </source>
</evidence>
<evidence type="ECO:0000313" key="3">
    <source>
        <dbReference type="EMBL" id="PQQ18585.1"/>
    </source>
</evidence>
<evidence type="ECO:0000256" key="1">
    <source>
        <dbReference type="SAM" id="MobiDB-lite"/>
    </source>
</evidence>
<keyword evidence="2" id="KW-0732">Signal</keyword>